<gene>
    <name evidence="2" type="ORF">GPM918_LOCUS36404</name>
    <name evidence="3" type="ORF">SRO942_LOCUS37140</name>
</gene>
<keyword evidence="4" id="KW-1185">Reference proteome</keyword>
<protein>
    <submittedName>
        <fullName evidence="2">Uncharacterized protein</fullName>
    </submittedName>
</protein>
<feature type="non-terminal residue" evidence="2">
    <location>
        <position position="1"/>
    </location>
</feature>
<proteinExistence type="predicted"/>
<organism evidence="2 4">
    <name type="scientific">Didymodactylos carnosus</name>
    <dbReference type="NCBI Taxonomy" id="1234261"/>
    <lineage>
        <taxon>Eukaryota</taxon>
        <taxon>Metazoa</taxon>
        <taxon>Spiralia</taxon>
        <taxon>Gnathifera</taxon>
        <taxon>Rotifera</taxon>
        <taxon>Eurotatoria</taxon>
        <taxon>Bdelloidea</taxon>
        <taxon>Philodinida</taxon>
        <taxon>Philodinidae</taxon>
        <taxon>Didymodactylos</taxon>
    </lineage>
</organism>
<evidence type="ECO:0000313" key="2">
    <source>
        <dbReference type="EMBL" id="CAF1494399.1"/>
    </source>
</evidence>
<evidence type="ECO:0000256" key="1">
    <source>
        <dbReference type="SAM" id="Coils"/>
    </source>
</evidence>
<dbReference type="OrthoDB" id="413122at2759"/>
<evidence type="ECO:0000313" key="4">
    <source>
        <dbReference type="Proteomes" id="UP000663829"/>
    </source>
</evidence>
<dbReference type="EMBL" id="CAJOBC010087475">
    <property type="protein sequence ID" value="CAF4357104.1"/>
    <property type="molecule type" value="Genomic_DNA"/>
</dbReference>
<feature type="non-terminal residue" evidence="2">
    <location>
        <position position="510"/>
    </location>
</feature>
<name>A0A815SNW0_9BILA</name>
<dbReference type="Proteomes" id="UP000663829">
    <property type="component" value="Unassembled WGS sequence"/>
</dbReference>
<dbReference type="AlphaFoldDB" id="A0A815SNW0"/>
<evidence type="ECO:0000313" key="3">
    <source>
        <dbReference type="EMBL" id="CAF4357104.1"/>
    </source>
</evidence>
<keyword evidence="1" id="KW-0175">Coiled coil</keyword>
<reference evidence="2" key="1">
    <citation type="submission" date="2021-02" db="EMBL/GenBank/DDBJ databases">
        <authorList>
            <person name="Nowell W R."/>
        </authorList>
    </citation>
    <scope>NUCLEOTIDE SEQUENCE</scope>
</reference>
<sequence>NDIIHSDMSITTTFSEINEQNGRDSDWLFRQDSFGKRKNVMTSGFNISPKHLKLQQMQASTKLQLDRKCVSGAIKIDKENISTFDEYESDSDTESDADERPTIRIIKNRNKSATTNTDIEHNYSTERKKSTQLTVAAVSELLGVDVPPTFKKSVQQFNSYEPCYIICINSVALSFRKRYVNEEDAEIIWDATGGIIQCKATRKKVLYYEMTAANPVKRATSIPLTFLLSENHDLTTVKHWLELFKALYKKQFAQSNETPFPVSRYIINDRAQVFVQTALRVFNNETFTDFNQRAYRIITGSYTSDDLRKTIPHACTAHIMKDFKILLKIPKSAAGKDSRRQSRIFSPLELRQSSFLSDTQLIFFDLSEEEEGEQDIMDAQQQQFEQDNREQLEELNKVFQETKRIEQEFLNKITCLQNVKESAAQIDQWLNSVEIIFRKLNYPEYCWAEEAIKHLNDENVKLWFEKENDLINQQWDKFKQQLLKYVQGTEELIVAPLTNTAEQEEREYDT</sequence>
<comment type="caution">
    <text evidence="2">The sequence shown here is derived from an EMBL/GenBank/DDBJ whole genome shotgun (WGS) entry which is preliminary data.</text>
</comment>
<feature type="coiled-coil region" evidence="1">
    <location>
        <begin position="381"/>
        <end position="408"/>
    </location>
</feature>
<accession>A0A815SNW0</accession>
<dbReference type="Proteomes" id="UP000681722">
    <property type="component" value="Unassembled WGS sequence"/>
</dbReference>
<dbReference type="EMBL" id="CAJNOQ010021974">
    <property type="protein sequence ID" value="CAF1494399.1"/>
    <property type="molecule type" value="Genomic_DNA"/>
</dbReference>